<dbReference type="KEGG" id="asag:FGM00_10690"/>
<dbReference type="EMBL" id="CP040710">
    <property type="protein sequence ID" value="QCX00556.1"/>
    <property type="molecule type" value="Genomic_DNA"/>
</dbReference>
<dbReference type="InterPro" id="IPR025364">
    <property type="entry name" value="DUF4268"/>
</dbReference>
<dbReference type="RefSeq" id="WP_138852901.1">
    <property type="nucleotide sequence ID" value="NZ_CP040710.1"/>
</dbReference>
<reference evidence="2 3" key="1">
    <citation type="submission" date="2019-05" db="EMBL/GenBank/DDBJ databases">
        <title>Genome sequencing of F202Z8.</title>
        <authorList>
            <person name="Kwon Y.M."/>
        </authorList>
    </citation>
    <scope>NUCLEOTIDE SEQUENCE [LARGE SCALE GENOMIC DNA]</scope>
    <source>
        <strain evidence="2 3">F202Z8</strain>
    </source>
</reference>
<protein>
    <submittedName>
        <fullName evidence="2">DUF4268 domain-containing protein</fullName>
    </submittedName>
</protein>
<proteinExistence type="predicted"/>
<sequence length="141" mass="16762">MFSKDESKQLRQEFWTSFGKSYPRKWILYDTKIKGLVLKFHFDVKKAMVAMTVEGDLAQRIAIWENLLSLQSILKEEYLPEAVLEDSYLLKNHKEISIIFVEKEGVSIHDKNTWRETMIFLNEKMTSLEAFFVTYREIIES</sequence>
<keyword evidence="3" id="KW-1185">Reference proteome</keyword>
<dbReference type="OrthoDB" id="1467516at2"/>
<gene>
    <name evidence="2" type="ORF">FGM00_10690</name>
</gene>
<feature type="domain" description="DUF4268" evidence="1">
    <location>
        <begin position="10"/>
        <end position="135"/>
    </location>
</feature>
<evidence type="ECO:0000313" key="2">
    <source>
        <dbReference type="EMBL" id="QCX00556.1"/>
    </source>
</evidence>
<accession>A0A5B7SPP0</accession>
<evidence type="ECO:0000259" key="1">
    <source>
        <dbReference type="Pfam" id="PF14088"/>
    </source>
</evidence>
<dbReference type="AlphaFoldDB" id="A0A5B7SPP0"/>
<name>A0A5B7SPP0_9FLAO</name>
<dbReference type="Pfam" id="PF14088">
    <property type="entry name" value="DUF4268"/>
    <property type="match status" value="1"/>
</dbReference>
<organism evidence="2 3">
    <name type="scientific">Aggregatimonas sangjinii</name>
    <dbReference type="NCBI Taxonomy" id="2583587"/>
    <lineage>
        <taxon>Bacteria</taxon>
        <taxon>Pseudomonadati</taxon>
        <taxon>Bacteroidota</taxon>
        <taxon>Flavobacteriia</taxon>
        <taxon>Flavobacteriales</taxon>
        <taxon>Flavobacteriaceae</taxon>
        <taxon>Aggregatimonas</taxon>
    </lineage>
</organism>
<dbReference type="Proteomes" id="UP000310017">
    <property type="component" value="Chromosome"/>
</dbReference>
<evidence type="ECO:0000313" key="3">
    <source>
        <dbReference type="Proteomes" id="UP000310017"/>
    </source>
</evidence>